<protein>
    <recommendedName>
        <fullName evidence="13">Probable dual-specificity RNA methyltransferase RlmN</fullName>
        <ecNumber evidence="13">2.1.1.192</ecNumber>
    </recommendedName>
    <alternativeName>
        <fullName evidence="13">23S rRNA (adenine(2503)-C(2))-methyltransferase</fullName>
    </alternativeName>
    <alternativeName>
        <fullName evidence="13">23S rRNA m2A2503 methyltransferase</fullName>
    </alternativeName>
    <alternativeName>
        <fullName evidence="13">Ribosomal RNA large subunit methyltransferase N</fullName>
    </alternativeName>
    <alternativeName>
        <fullName evidence="13">tRNA (adenine(37)-C(2))-methyltransferase</fullName>
    </alternativeName>
    <alternativeName>
        <fullName evidence="13">tRNA m2A37 methyltransferase</fullName>
    </alternativeName>
</protein>
<dbReference type="InterPro" id="IPR027492">
    <property type="entry name" value="RNA_MTrfase_RlmN"/>
</dbReference>
<dbReference type="Gene3D" id="1.10.150.530">
    <property type="match status" value="1"/>
</dbReference>
<dbReference type="GO" id="GO:0046872">
    <property type="term" value="F:metal ion binding"/>
    <property type="evidence" value="ECO:0007669"/>
    <property type="project" value="UniProtKB-KW"/>
</dbReference>
<keyword evidence="9 13" id="KW-0479">Metal-binding</keyword>
<keyword evidence="3 13" id="KW-0963">Cytoplasm</keyword>
<comment type="catalytic activity">
    <reaction evidence="13">
        <text>adenosine(2503) in 23S rRNA + 2 reduced [2Fe-2S]-[ferredoxin] + 2 S-adenosyl-L-methionine = 2-methyladenosine(2503) in 23S rRNA + 5'-deoxyadenosine + L-methionine + 2 oxidized [2Fe-2S]-[ferredoxin] + S-adenosyl-L-homocysteine</text>
        <dbReference type="Rhea" id="RHEA:42916"/>
        <dbReference type="Rhea" id="RHEA-COMP:10000"/>
        <dbReference type="Rhea" id="RHEA-COMP:10001"/>
        <dbReference type="Rhea" id="RHEA-COMP:10152"/>
        <dbReference type="Rhea" id="RHEA-COMP:10282"/>
        <dbReference type="ChEBI" id="CHEBI:17319"/>
        <dbReference type="ChEBI" id="CHEBI:33737"/>
        <dbReference type="ChEBI" id="CHEBI:33738"/>
        <dbReference type="ChEBI" id="CHEBI:57844"/>
        <dbReference type="ChEBI" id="CHEBI:57856"/>
        <dbReference type="ChEBI" id="CHEBI:59789"/>
        <dbReference type="ChEBI" id="CHEBI:74411"/>
        <dbReference type="ChEBI" id="CHEBI:74497"/>
        <dbReference type="EC" id="2.1.1.192"/>
    </reaction>
</comment>
<keyword evidence="7 13" id="KW-0949">S-adenosyl-L-methionine</keyword>
<feature type="binding site" evidence="13">
    <location>
        <position position="121"/>
    </location>
    <ligand>
        <name>[4Fe-4S] cluster</name>
        <dbReference type="ChEBI" id="CHEBI:49883"/>
        <note>4Fe-4S-S-AdoMet</note>
    </ligand>
</feature>
<keyword evidence="11 13" id="KW-0411">Iron-sulfur</keyword>
<dbReference type="PROSITE" id="PS51918">
    <property type="entry name" value="RADICAL_SAM"/>
    <property type="match status" value="1"/>
</dbReference>
<feature type="binding site" evidence="13">
    <location>
        <position position="118"/>
    </location>
    <ligand>
        <name>[4Fe-4S] cluster</name>
        <dbReference type="ChEBI" id="CHEBI:49883"/>
        <note>4Fe-4S-S-AdoMet</note>
    </ligand>
</feature>
<keyword evidence="6 13" id="KW-0808">Transferase</keyword>
<dbReference type="CDD" id="cd01335">
    <property type="entry name" value="Radical_SAM"/>
    <property type="match status" value="1"/>
</dbReference>
<evidence type="ECO:0000259" key="14">
    <source>
        <dbReference type="PROSITE" id="PS51918"/>
    </source>
</evidence>
<dbReference type="Proteomes" id="UP000267250">
    <property type="component" value="Chromosome"/>
</dbReference>
<feature type="binding site" evidence="13">
    <location>
        <begin position="216"/>
        <end position="218"/>
    </location>
    <ligand>
        <name>S-adenosyl-L-methionine</name>
        <dbReference type="ChEBI" id="CHEBI:59789"/>
    </ligand>
</feature>
<evidence type="ECO:0000256" key="3">
    <source>
        <dbReference type="ARBA" id="ARBA00022490"/>
    </source>
</evidence>
<dbReference type="GO" id="GO:0019843">
    <property type="term" value="F:rRNA binding"/>
    <property type="evidence" value="ECO:0007669"/>
    <property type="project" value="UniProtKB-UniRule"/>
</dbReference>
<dbReference type="GO" id="GO:0030488">
    <property type="term" value="P:tRNA methylation"/>
    <property type="evidence" value="ECO:0007669"/>
    <property type="project" value="UniProtKB-UniRule"/>
</dbReference>
<dbReference type="NCBIfam" id="TIGR00048">
    <property type="entry name" value="rRNA_mod_RlmN"/>
    <property type="match status" value="1"/>
</dbReference>
<dbReference type="EMBL" id="CP016379">
    <property type="protein sequence ID" value="AZR72961.1"/>
    <property type="molecule type" value="Genomic_DNA"/>
</dbReference>
<feature type="binding site" evidence="13">
    <location>
        <begin position="161"/>
        <end position="162"/>
    </location>
    <ligand>
        <name>S-adenosyl-L-methionine</name>
        <dbReference type="ChEBI" id="CHEBI:59789"/>
    </ligand>
</feature>
<evidence type="ECO:0000256" key="10">
    <source>
        <dbReference type="ARBA" id="ARBA00023004"/>
    </source>
</evidence>
<gene>
    <name evidence="13" type="primary">rlmN</name>
    <name evidence="15" type="ORF">BBF96_05865</name>
</gene>
<dbReference type="PIRSF" id="PIRSF006004">
    <property type="entry name" value="CHP00048"/>
    <property type="match status" value="1"/>
</dbReference>
<dbReference type="Pfam" id="PF21016">
    <property type="entry name" value="RlmN_N"/>
    <property type="match status" value="1"/>
</dbReference>
<evidence type="ECO:0000256" key="13">
    <source>
        <dbReference type="HAMAP-Rule" id="MF_01849"/>
    </source>
</evidence>
<keyword evidence="4 13" id="KW-0698">rRNA processing</keyword>
<evidence type="ECO:0000256" key="2">
    <source>
        <dbReference type="ARBA" id="ARBA00022485"/>
    </source>
</evidence>
<dbReference type="GO" id="GO:0002935">
    <property type="term" value="F:tRNA (adenine(37)-C2)-methyltransferase activity"/>
    <property type="evidence" value="ECO:0007669"/>
    <property type="project" value="UniProtKB-UniRule"/>
</dbReference>
<feature type="binding site" evidence="13">
    <location>
        <position position="292"/>
    </location>
    <ligand>
        <name>S-adenosyl-L-methionine</name>
        <dbReference type="ChEBI" id="CHEBI:59789"/>
    </ligand>
</feature>
<feature type="domain" description="Radical SAM core" evidence="14">
    <location>
        <begin position="100"/>
        <end position="330"/>
    </location>
</feature>
<evidence type="ECO:0000313" key="15">
    <source>
        <dbReference type="EMBL" id="AZR72961.1"/>
    </source>
</evidence>
<comment type="caution">
    <text evidence="13">Lacks conserved residue(s) required for the propagation of feature annotation.</text>
</comment>
<keyword evidence="10 13" id="KW-0408">Iron</keyword>
<keyword evidence="12 13" id="KW-1015">Disulfide bond</keyword>
<dbReference type="Gene3D" id="3.20.20.70">
    <property type="entry name" value="Aldolase class I"/>
    <property type="match status" value="1"/>
</dbReference>
<dbReference type="SMART" id="SM00729">
    <property type="entry name" value="Elp3"/>
    <property type="match status" value="1"/>
</dbReference>
<dbReference type="SFLD" id="SFLDF00275">
    <property type="entry name" value="adenosine_C2_methyltransferase"/>
    <property type="match status" value="1"/>
</dbReference>
<comment type="subcellular location">
    <subcellularLocation>
        <location evidence="1 13">Cytoplasm</location>
    </subcellularLocation>
</comment>
<comment type="function">
    <text evidence="13">Specifically methylates position 2 of adenine 2503 in 23S rRNA and position 2 of adenine 37 in tRNAs.</text>
</comment>
<dbReference type="GO" id="GO:0070040">
    <property type="term" value="F:rRNA (adenine(2503)-C2-)-methyltransferase activity"/>
    <property type="evidence" value="ECO:0007669"/>
    <property type="project" value="UniProtKB-UniRule"/>
</dbReference>
<dbReference type="GO" id="GO:0000049">
    <property type="term" value="F:tRNA binding"/>
    <property type="evidence" value="ECO:0007669"/>
    <property type="project" value="UniProtKB-UniRule"/>
</dbReference>
<dbReference type="InterPro" id="IPR004383">
    <property type="entry name" value="rRNA_lsu_MTrfase_RlmN/Cfr"/>
</dbReference>
<comment type="similarity">
    <text evidence="13">Belongs to the radical SAM superfamily. RlmN family.</text>
</comment>
<evidence type="ECO:0000256" key="6">
    <source>
        <dbReference type="ARBA" id="ARBA00022679"/>
    </source>
</evidence>
<name>A0A3Q9HQ04_9FIRM</name>
<comment type="cofactor">
    <cofactor evidence="13">
        <name>[4Fe-4S] cluster</name>
        <dbReference type="ChEBI" id="CHEBI:49883"/>
    </cofactor>
    <text evidence="13">Binds 1 [4Fe-4S] cluster. The cluster is coordinated with 3 cysteines and an exchangeable S-adenosyl-L-methionine.</text>
</comment>
<keyword evidence="16" id="KW-1185">Reference proteome</keyword>
<dbReference type="EC" id="2.1.1.192" evidence="13"/>
<dbReference type="OrthoDB" id="9793973at2"/>
<reference evidence="15 16" key="1">
    <citation type="submission" date="2016-07" db="EMBL/GenBank/DDBJ databases">
        <title>Genome and transcriptome analysis of iron-reducing fermentative bacteria Anoxybacter fermentans.</title>
        <authorList>
            <person name="Zeng X."/>
            <person name="Shao Z."/>
        </authorList>
    </citation>
    <scope>NUCLEOTIDE SEQUENCE [LARGE SCALE GENOMIC DNA]</scope>
    <source>
        <strain evidence="15 16">DY22613</strain>
    </source>
</reference>
<dbReference type="SUPFAM" id="SSF102114">
    <property type="entry name" value="Radical SAM enzymes"/>
    <property type="match status" value="1"/>
</dbReference>
<dbReference type="InterPro" id="IPR007197">
    <property type="entry name" value="rSAM"/>
</dbReference>
<evidence type="ECO:0000256" key="4">
    <source>
        <dbReference type="ARBA" id="ARBA00022552"/>
    </source>
</evidence>
<dbReference type="GO" id="GO:0070475">
    <property type="term" value="P:rRNA base methylation"/>
    <property type="evidence" value="ECO:0007669"/>
    <property type="project" value="UniProtKB-UniRule"/>
</dbReference>
<evidence type="ECO:0000256" key="5">
    <source>
        <dbReference type="ARBA" id="ARBA00022603"/>
    </source>
</evidence>
<dbReference type="HAMAP" id="MF_01849">
    <property type="entry name" value="RNA_methyltr_RlmN"/>
    <property type="match status" value="1"/>
</dbReference>
<dbReference type="Pfam" id="PF04055">
    <property type="entry name" value="Radical_SAM"/>
    <property type="match status" value="1"/>
</dbReference>
<dbReference type="AlphaFoldDB" id="A0A3Q9HQ04"/>
<evidence type="ECO:0000256" key="8">
    <source>
        <dbReference type="ARBA" id="ARBA00022694"/>
    </source>
</evidence>
<dbReference type="InterPro" id="IPR013785">
    <property type="entry name" value="Aldolase_TIM"/>
</dbReference>
<comment type="miscellaneous">
    <text evidence="13">Reaction proceeds by a ping-pong mechanism involving intermediate methylation of a conserved cysteine residue.</text>
</comment>
<dbReference type="GO" id="GO:0005737">
    <property type="term" value="C:cytoplasm"/>
    <property type="evidence" value="ECO:0007669"/>
    <property type="project" value="UniProtKB-SubCell"/>
</dbReference>
<dbReference type="InterPro" id="IPR048641">
    <property type="entry name" value="RlmN_N"/>
</dbReference>
<dbReference type="PANTHER" id="PTHR30544:SF5">
    <property type="entry name" value="RADICAL SAM CORE DOMAIN-CONTAINING PROTEIN"/>
    <property type="match status" value="1"/>
</dbReference>
<sequence>MEKIDLKSMSLDELKNFIEEEIGEKSFRAGQIFQWLHRKNVTSFNEMNNIPKDLRKKLDEKAFIQVLTPIAKKEAKDGTIKYLFRLNDNETIESVYLPYDDGRHSICISTQVGCGMGCIFCATGLGGFVRNLLPSELVDQIYAVQRDLNVKISNVVLMGMGEPLQNYDASLKAIRLLNHPKGANIGIRRITLSTCGLVPKIRRLAEEKLQLVLAISLHAPNDELRNRLMPINKKYPLKELIAACKDYTEITNRRVTFEYALMAGINDQTEHARQLVQLLKGLLCHVNLIPINPVPKTGFIRPNEEQIYRFQGILKKAGIETTIRKERGTDIDAACGQLRSRNWEARS</sequence>
<keyword evidence="5 13" id="KW-0489">Methyltransferase</keyword>
<dbReference type="KEGG" id="aft:BBF96_05865"/>
<dbReference type="SFLD" id="SFLDG01062">
    <property type="entry name" value="methyltransferase_(Class_A)"/>
    <property type="match status" value="1"/>
</dbReference>
<accession>A0A3Q9HQ04</accession>
<dbReference type="FunFam" id="3.20.20.70:FF:000014">
    <property type="entry name" value="Probable dual-specificity RNA methyltransferase RlmN"/>
    <property type="match status" value="1"/>
</dbReference>
<dbReference type="InterPro" id="IPR040072">
    <property type="entry name" value="Methyltransferase_A"/>
</dbReference>
<organism evidence="15 16">
    <name type="scientific">Anoxybacter fermentans</name>
    <dbReference type="NCBI Taxonomy" id="1323375"/>
    <lineage>
        <taxon>Bacteria</taxon>
        <taxon>Bacillati</taxon>
        <taxon>Bacillota</taxon>
        <taxon>Clostridia</taxon>
        <taxon>Halanaerobiales</taxon>
        <taxon>Anoxybacter</taxon>
    </lineage>
</organism>
<keyword evidence="8 13" id="KW-0819">tRNA processing</keyword>
<dbReference type="RefSeq" id="WP_127016295.1">
    <property type="nucleotide sequence ID" value="NZ_CP016379.1"/>
</dbReference>
<feature type="binding site" evidence="13">
    <location>
        <position position="114"/>
    </location>
    <ligand>
        <name>[4Fe-4S] cluster</name>
        <dbReference type="ChEBI" id="CHEBI:49883"/>
        <note>4Fe-4S-S-AdoMet</note>
    </ligand>
</feature>
<dbReference type="InterPro" id="IPR058240">
    <property type="entry name" value="rSAM_sf"/>
</dbReference>
<dbReference type="PANTHER" id="PTHR30544">
    <property type="entry name" value="23S RRNA METHYLTRANSFERASE"/>
    <property type="match status" value="1"/>
</dbReference>
<feature type="active site" description="Proton acceptor" evidence="13">
    <location>
        <position position="93"/>
    </location>
</feature>
<dbReference type="SFLD" id="SFLDS00029">
    <property type="entry name" value="Radical_SAM"/>
    <property type="match status" value="1"/>
</dbReference>
<evidence type="ECO:0000256" key="11">
    <source>
        <dbReference type="ARBA" id="ARBA00023014"/>
    </source>
</evidence>
<evidence type="ECO:0000256" key="7">
    <source>
        <dbReference type="ARBA" id="ARBA00022691"/>
    </source>
</evidence>
<dbReference type="FunFam" id="1.10.150.530:FF:000003">
    <property type="entry name" value="Dual-specificity RNA methyltransferase RlmN"/>
    <property type="match status" value="1"/>
</dbReference>
<dbReference type="GO" id="GO:0051539">
    <property type="term" value="F:4 iron, 4 sulfur cluster binding"/>
    <property type="evidence" value="ECO:0007669"/>
    <property type="project" value="UniProtKB-UniRule"/>
</dbReference>
<feature type="active site" description="S-methylcysteine intermediate" evidence="13">
    <location>
        <position position="335"/>
    </location>
</feature>
<evidence type="ECO:0000256" key="9">
    <source>
        <dbReference type="ARBA" id="ARBA00022723"/>
    </source>
</evidence>
<evidence type="ECO:0000256" key="12">
    <source>
        <dbReference type="ARBA" id="ARBA00023157"/>
    </source>
</evidence>
<evidence type="ECO:0000256" key="1">
    <source>
        <dbReference type="ARBA" id="ARBA00004496"/>
    </source>
</evidence>
<keyword evidence="2 13" id="KW-0004">4Fe-4S</keyword>
<dbReference type="InterPro" id="IPR006638">
    <property type="entry name" value="Elp3/MiaA/NifB-like_rSAM"/>
</dbReference>
<proteinExistence type="inferred from homology"/>
<evidence type="ECO:0000313" key="16">
    <source>
        <dbReference type="Proteomes" id="UP000267250"/>
    </source>
</evidence>
<feature type="binding site" evidence="13">
    <location>
        <position position="193"/>
    </location>
    <ligand>
        <name>S-adenosyl-L-methionine</name>
        <dbReference type="ChEBI" id="CHEBI:59789"/>
    </ligand>
</feature>
<comment type="catalytic activity">
    <reaction evidence="13">
        <text>adenosine(37) in tRNA + 2 reduced [2Fe-2S]-[ferredoxin] + 2 S-adenosyl-L-methionine = 2-methyladenosine(37) in tRNA + 5'-deoxyadenosine + L-methionine + 2 oxidized [2Fe-2S]-[ferredoxin] + S-adenosyl-L-homocysteine</text>
        <dbReference type="Rhea" id="RHEA:43332"/>
        <dbReference type="Rhea" id="RHEA-COMP:10000"/>
        <dbReference type="Rhea" id="RHEA-COMP:10001"/>
        <dbReference type="Rhea" id="RHEA-COMP:10162"/>
        <dbReference type="Rhea" id="RHEA-COMP:10485"/>
        <dbReference type="ChEBI" id="CHEBI:17319"/>
        <dbReference type="ChEBI" id="CHEBI:33737"/>
        <dbReference type="ChEBI" id="CHEBI:33738"/>
        <dbReference type="ChEBI" id="CHEBI:57844"/>
        <dbReference type="ChEBI" id="CHEBI:57856"/>
        <dbReference type="ChEBI" id="CHEBI:59789"/>
        <dbReference type="ChEBI" id="CHEBI:74411"/>
        <dbReference type="ChEBI" id="CHEBI:74497"/>
        <dbReference type="EC" id="2.1.1.192"/>
    </reaction>
</comment>